<feature type="domain" description="tRNA intron endonuclease catalytic" evidence="6">
    <location>
        <begin position="153"/>
        <end position="233"/>
    </location>
</feature>
<keyword evidence="4" id="KW-0456">Lyase</keyword>
<dbReference type="GeneID" id="107227992"/>
<protein>
    <recommendedName>
        <fullName evidence="2">tRNA-intron lyase</fullName>
        <ecNumber evidence="2">4.6.1.16</ecNumber>
    </recommendedName>
</protein>
<name>A0ABM3GAC4_NEOLC</name>
<proteinExistence type="inferred from homology"/>
<reference evidence="8" key="1">
    <citation type="submission" date="2025-08" db="UniProtKB">
        <authorList>
            <consortium name="RefSeq"/>
        </authorList>
    </citation>
    <scope>IDENTIFICATION</scope>
    <source>
        <tissue evidence="8">Thorax and Abdomen</tissue>
    </source>
</reference>
<dbReference type="Proteomes" id="UP000829291">
    <property type="component" value="Chromosome 5"/>
</dbReference>
<accession>A0ABM3GAC4</accession>
<organism evidence="7 8">
    <name type="scientific">Neodiprion lecontei</name>
    <name type="common">Redheaded pine sawfly</name>
    <dbReference type="NCBI Taxonomy" id="441921"/>
    <lineage>
        <taxon>Eukaryota</taxon>
        <taxon>Metazoa</taxon>
        <taxon>Ecdysozoa</taxon>
        <taxon>Arthropoda</taxon>
        <taxon>Hexapoda</taxon>
        <taxon>Insecta</taxon>
        <taxon>Pterygota</taxon>
        <taxon>Neoptera</taxon>
        <taxon>Endopterygota</taxon>
        <taxon>Hymenoptera</taxon>
        <taxon>Tenthredinoidea</taxon>
        <taxon>Diprionidae</taxon>
        <taxon>Diprioninae</taxon>
        <taxon>Neodiprion</taxon>
    </lineage>
</organism>
<dbReference type="InterPro" id="IPR036167">
    <property type="entry name" value="tRNA_intron_Endo_cat-like_sf"/>
</dbReference>
<evidence type="ECO:0000256" key="4">
    <source>
        <dbReference type="ARBA" id="ARBA00023239"/>
    </source>
</evidence>
<evidence type="ECO:0000256" key="5">
    <source>
        <dbReference type="ARBA" id="ARBA00034031"/>
    </source>
</evidence>
<dbReference type="SUPFAM" id="SSF53032">
    <property type="entry name" value="tRNA-intron endonuclease catalytic domain-like"/>
    <property type="match status" value="1"/>
</dbReference>
<dbReference type="GO" id="GO:0004519">
    <property type="term" value="F:endonuclease activity"/>
    <property type="evidence" value="ECO:0007669"/>
    <property type="project" value="UniProtKB-KW"/>
</dbReference>
<comment type="catalytic activity">
    <reaction evidence="5">
        <text>pretRNA = a 3'-half-tRNA molecule with a 5'-OH end + a 5'-half-tRNA molecule with a 2',3'-cyclic phosphate end + an intron with a 2',3'-cyclic phosphate and a 5'-hydroxyl terminus.</text>
        <dbReference type="EC" id="4.6.1.16"/>
    </reaction>
</comment>
<dbReference type="InterPro" id="IPR006677">
    <property type="entry name" value="tRNA_intron_Endonuc_cat-like"/>
</dbReference>
<dbReference type="RefSeq" id="XP_046597217.1">
    <property type="nucleotide sequence ID" value="XM_046741261.1"/>
</dbReference>
<dbReference type="CDD" id="cd22363">
    <property type="entry name" value="tRNA-intron_lyase_C"/>
    <property type="match status" value="1"/>
</dbReference>
<keyword evidence="8" id="KW-0255">Endonuclease</keyword>
<gene>
    <name evidence="8" type="primary">LOC107227992</name>
</gene>
<dbReference type="Gene3D" id="3.40.1350.10">
    <property type="match status" value="1"/>
</dbReference>
<dbReference type="PANTHER" id="PTHR13070:SF0">
    <property type="entry name" value="TRNA-SPLICING ENDONUCLEASE SUBUNIT SEN34"/>
    <property type="match status" value="1"/>
</dbReference>
<dbReference type="InterPro" id="IPR011856">
    <property type="entry name" value="tRNA_endonuc-like_dom_sf"/>
</dbReference>
<evidence type="ECO:0000256" key="3">
    <source>
        <dbReference type="ARBA" id="ARBA00022694"/>
    </source>
</evidence>
<evidence type="ECO:0000256" key="1">
    <source>
        <dbReference type="ARBA" id="ARBA00008078"/>
    </source>
</evidence>
<evidence type="ECO:0000256" key="2">
    <source>
        <dbReference type="ARBA" id="ARBA00012573"/>
    </source>
</evidence>
<comment type="similarity">
    <text evidence="1">Belongs to the tRNA-intron endonuclease family.</text>
</comment>
<evidence type="ECO:0000313" key="7">
    <source>
        <dbReference type="Proteomes" id="UP000829291"/>
    </source>
</evidence>
<keyword evidence="8" id="KW-0540">Nuclease</keyword>
<sequence length="246" mass="28872">MPEEVSLMIEKNIARLVDYPSIRKQPSESFKKIFQEHRDKLYKEQEVCLRDERRKQVTLMMDKIIEGKKRKTLGVSTSKKKLRKQEVDVDTHAAMMKINIDRDVLLNEEMAKLPKLEQRDALVQTHTAYPWTADVEVKNSEWKYPSTPEEVVRYKVYKDLWEKEFYITSGEKFGGDFLAYPGDPIMFHSQMVITCRDRTEEIPISELIAHSRVGCHVRKTQVFATLSENGDSVKYQSFQWSESCIL</sequence>
<keyword evidence="8" id="KW-0378">Hydrolase</keyword>
<keyword evidence="7" id="KW-1185">Reference proteome</keyword>
<evidence type="ECO:0000259" key="6">
    <source>
        <dbReference type="Pfam" id="PF01974"/>
    </source>
</evidence>
<dbReference type="PANTHER" id="PTHR13070">
    <property type="entry name" value="TRNA-SPLICING ENDONUCLEASE SUBUNIT SEN34-RELATED"/>
    <property type="match status" value="1"/>
</dbReference>
<evidence type="ECO:0000313" key="8">
    <source>
        <dbReference type="RefSeq" id="XP_046597217.1"/>
    </source>
</evidence>
<dbReference type="Pfam" id="PF01974">
    <property type="entry name" value="tRNA_int_endo"/>
    <property type="match status" value="1"/>
</dbReference>
<keyword evidence="3" id="KW-0819">tRNA processing</keyword>
<dbReference type="EC" id="4.6.1.16" evidence="2"/>